<dbReference type="EMBL" id="JAAITT010000060">
    <property type="protein sequence ID" value="NSJ52158.1"/>
    <property type="molecule type" value="Genomic_DNA"/>
</dbReference>
<keyword evidence="3" id="KW-1185">Reference proteome</keyword>
<evidence type="ECO:0000313" key="4">
    <source>
        <dbReference type="Proteomes" id="UP001299608"/>
    </source>
</evidence>
<dbReference type="Proteomes" id="UP001299608">
    <property type="component" value="Unassembled WGS sequence"/>
</dbReference>
<dbReference type="Proteomes" id="UP000669239">
    <property type="component" value="Unassembled WGS sequence"/>
</dbReference>
<organism evidence="1 4">
    <name type="scientific">Enterocloster aldenensis</name>
    <dbReference type="NCBI Taxonomy" id="358742"/>
    <lineage>
        <taxon>Bacteria</taxon>
        <taxon>Bacillati</taxon>
        <taxon>Bacillota</taxon>
        <taxon>Clostridia</taxon>
        <taxon>Lachnospirales</taxon>
        <taxon>Lachnospiraceae</taxon>
        <taxon>Enterocloster</taxon>
    </lineage>
</organism>
<dbReference type="RefSeq" id="WP_165642426.1">
    <property type="nucleotide sequence ID" value="NZ_JAAITT010000060.1"/>
</dbReference>
<dbReference type="EMBL" id="JAKNGE010000043">
    <property type="protein sequence ID" value="MCG4748799.1"/>
    <property type="molecule type" value="Genomic_DNA"/>
</dbReference>
<evidence type="ECO:0000313" key="1">
    <source>
        <dbReference type="EMBL" id="MCG4748799.1"/>
    </source>
</evidence>
<protein>
    <submittedName>
        <fullName evidence="1">Uncharacterized protein</fullName>
    </submittedName>
</protein>
<dbReference type="AlphaFoldDB" id="A0AAW5C946"/>
<reference evidence="2" key="2">
    <citation type="submission" date="2020-02" db="EMBL/GenBank/DDBJ databases">
        <authorList>
            <person name="Littmann E."/>
            <person name="Sorbara M."/>
        </authorList>
    </citation>
    <scope>NUCLEOTIDE SEQUENCE</scope>
    <source>
        <strain evidence="2">MSK.1.17</strain>
    </source>
</reference>
<name>A0AAW5C946_9FIRM</name>
<gene>
    <name evidence="2" type="ORF">G5B36_26250</name>
    <name evidence="1" type="ORF">L0N08_25620</name>
</gene>
<evidence type="ECO:0000313" key="2">
    <source>
        <dbReference type="EMBL" id="NSJ52158.1"/>
    </source>
</evidence>
<reference evidence="2 3" key="1">
    <citation type="journal article" date="2020" name="Cell Host Microbe">
        <title>Functional and Genomic Variation between Human-Derived Isolates of Lachnospiraceae Reveals Inter- and Intra-Species Diversity.</title>
        <authorList>
            <person name="Sorbara M.T."/>
            <person name="Littmann E.R."/>
            <person name="Fontana E."/>
            <person name="Moody T.U."/>
            <person name="Kohout C.E."/>
            <person name="Gjonbalaj M."/>
            <person name="Eaton V."/>
            <person name="Seok R."/>
            <person name="Leiner I.M."/>
            <person name="Pamer E.G."/>
        </authorList>
    </citation>
    <scope>NUCLEOTIDE SEQUENCE [LARGE SCALE GENOMIC DNA]</scope>
    <source>
        <strain evidence="2 3">MSK.1.17</strain>
    </source>
</reference>
<accession>A0AAW5C946</accession>
<evidence type="ECO:0000313" key="3">
    <source>
        <dbReference type="Proteomes" id="UP000669239"/>
    </source>
</evidence>
<comment type="caution">
    <text evidence="1">The sequence shown here is derived from an EMBL/GenBank/DDBJ whole genome shotgun (WGS) entry which is preliminary data.</text>
</comment>
<sequence length="61" mass="6943">MGYEVHSNYGGATFKNEDDAITALWLLGAYHDVEIEREEVKKALEMDCYFEAFPLSIIKGI</sequence>
<reference evidence="1" key="3">
    <citation type="submission" date="2022-01" db="EMBL/GenBank/DDBJ databases">
        <title>Collection of gut derived symbiotic bacterial strains cultured from healthy donors.</title>
        <authorList>
            <person name="Lin H."/>
            <person name="Kohout C."/>
            <person name="Waligurski E."/>
            <person name="Pamer E.G."/>
        </authorList>
    </citation>
    <scope>NUCLEOTIDE SEQUENCE</scope>
    <source>
        <strain evidence="1">DFI.6.55</strain>
    </source>
</reference>
<proteinExistence type="predicted"/>